<sequence length="179" mass="19157">MKFNFACAAALSAAGFASALPSWFAESQDVTTFDDATPVPGKNPLVFCKDHDLQKDIVSITNVDLTPNPPESGAQLAIQATGIIHEPIQEGAYIQVTVKYGLIRLVNTKADLCEQTEKADLKCPIEKGILSVTKEVDIPKEVPPGKYTVHAEVFNADDKPITCLDATVTFGGHAADSEL</sequence>
<keyword evidence="5" id="KW-0813">Transport</keyword>
<dbReference type="GO" id="GO:0032366">
    <property type="term" value="P:intracellular sterol transport"/>
    <property type="evidence" value="ECO:0007669"/>
    <property type="project" value="InterPro"/>
</dbReference>
<dbReference type="PANTHER" id="PTHR11306">
    <property type="entry name" value="NIEMANN PICK TYPE C2 PROTEIN NPC2-RELATED"/>
    <property type="match status" value="1"/>
</dbReference>
<dbReference type="OrthoDB" id="6409159at2759"/>
<evidence type="ECO:0000256" key="6">
    <source>
        <dbReference type="ARBA" id="ARBA00022729"/>
    </source>
</evidence>
<dbReference type="InterPro" id="IPR033917">
    <property type="entry name" value="ML_PG-PI_TP"/>
</dbReference>
<keyword evidence="11" id="KW-1185">Reference proteome</keyword>
<dbReference type="EMBL" id="MCFJ01000006">
    <property type="protein sequence ID" value="ORY65238.1"/>
    <property type="molecule type" value="Genomic_DNA"/>
</dbReference>
<dbReference type="InParanoid" id="A0A1Y2E125"/>
<dbReference type="GO" id="GO:0032934">
    <property type="term" value="F:sterol binding"/>
    <property type="evidence" value="ECO:0007669"/>
    <property type="project" value="InterPro"/>
</dbReference>
<comment type="function">
    <text evidence="1">Catalyzes the intermembrane transfer of phosphatidylglycerol and phosphatidylinositol.</text>
</comment>
<dbReference type="PANTHER" id="PTHR11306:SF0">
    <property type="entry name" value="PHOSPHATIDYLGLYCEROL_PHOSPHATIDYLINOSITOL TRANSFER PROTEIN"/>
    <property type="match status" value="1"/>
</dbReference>
<dbReference type="FunCoup" id="A0A1Y2E125">
    <property type="interactions" value="108"/>
</dbReference>
<proteinExistence type="inferred from homology"/>
<comment type="similarity">
    <text evidence="2">Belongs to the NPC2 family.</text>
</comment>
<evidence type="ECO:0000256" key="1">
    <source>
        <dbReference type="ARBA" id="ARBA00002053"/>
    </source>
</evidence>
<dbReference type="FunFam" id="2.60.40.770:FF:000004">
    <property type="entry name" value="Phosphatidylglycerol/phosphatidylinositol transfer protein"/>
    <property type="match status" value="1"/>
</dbReference>
<dbReference type="RefSeq" id="XP_040716390.1">
    <property type="nucleotide sequence ID" value="XM_040863777.1"/>
</dbReference>
<evidence type="ECO:0000256" key="7">
    <source>
        <dbReference type="ARBA" id="ARBA00023055"/>
    </source>
</evidence>
<dbReference type="GeneID" id="63779989"/>
<dbReference type="CDD" id="cd00917">
    <property type="entry name" value="PG-PI_TP"/>
    <property type="match status" value="1"/>
</dbReference>
<dbReference type="Gene3D" id="2.60.40.770">
    <property type="match status" value="1"/>
</dbReference>
<organism evidence="10 11">
    <name type="scientific">Pseudomassariella vexata</name>
    <dbReference type="NCBI Taxonomy" id="1141098"/>
    <lineage>
        <taxon>Eukaryota</taxon>
        <taxon>Fungi</taxon>
        <taxon>Dikarya</taxon>
        <taxon>Ascomycota</taxon>
        <taxon>Pezizomycotina</taxon>
        <taxon>Sordariomycetes</taxon>
        <taxon>Xylariomycetidae</taxon>
        <taxon>Amphisphaeriales</taxon>
        <taxon>Pseudomassariaceae</taxon>
        <taxon>Pseudomassariella</taxon>
    </lineage>
</organism>
<comment type="caution">
    <text evidence="10">The sequence shown here is derived from an EMBL/GenBank/DDBJ whole genome shotgun (WGS) entry which is preliminary data.</text>
</comment>
<accession>A0A1Y2E125</accession>
<evidence type="ECO:0000256" key="4">
    <source>
        <dbReference type="ARBA" id="ARBA00016056"/>
    </source>
</evidence>
<feature type="signal peptide" evidence="8">
    <location>
        <begin position="1"/>
        <end position="19"/>
    </location>
</feature>
<feature type="chain" id="PRO_5013254437" description="Phosphatidylglycerol/phosphatidylinositol transfer protein" evidence="8">
    <location>
        <begin position="20"/>
        <end position="179"/>
    </location>
</feature>
<dbReference type="InterPro" id="IPR039670">
    <property type="entry name" value="NPC2-like"/>
</dbReference>
<evidence type="ECO:0000259" key="9">
    <source>
        <dbReference type="SMART" id="SM00737"/>
    </source>
</evidence>
<gene>
    <name evidence="10" type="ORF">BCR38DRAFT_484684</name>
</gene>
<keyword evidence="6 8" id="KW-0732">Signal</keyword>
<feature type="domain" description="MD-2-related lipid-recognition" evidence="9">
    <location>
        <begin position="45"/>
        <end position="168"/>
    </location>
</feature>
<evidence type="ECO:0000256" key="3">
    <source>
        <dbReference type="ARBA" id="ARBA00011245"/>
    </source>
</evidence>
<evidence type="ECO:0000256" key="8">
    <source>
        <dbReference type="SAM" id="SignalP"/>
    </source>
</evidence>
<keyword evidence="7" id="KW-0445">Lipid transport</keyword>
<protein>
    <recommendedName>
        <fullName evidence="4">Phosphatidylglycerol/phosphatidylinositol transfer protein</fullName>
    </recommendedName>
</protein>
<evidence type="ECO:0000256" key="2">
    <source>
        <dbReference type="ARBA" id="ARBA00006370"/>
    </source>
</evidence>
<evidence type="ECO:0000313" key="10">
    <source>
        <dbReference type="EMBL" id="ORY65238.1"/>
    </source>
</evidence>
<comment type="subunit">
    <text evidence="3">Monomer.</text>
</comment>
<dbReference type="AlphaFoldDB" id="A0A1Y2E125"/>
<name>A0A1Y2E125_9PEZI</name>
<evidence type="ECO:0000256" key="5">
    <source>
        <dbReference type="ARBA" id="ARBA00022448"/>
    </source>
</evidence>
<evidence type="ECO:0000313" key="11">
    <source>
        <dbReference type="Proteomes" id="UP000193689"/>
    </source>
</evidence>
<dbReference type="Pfam" id="PF02221">
    <property type="entry name" value="E1_DerP2_DerF2"/>
    <property type="match status" value="1"/>
</dbReference>
<dbReference type="STRING" id="1141098.A0A1Y2E125"/>
<reference evidence="10 11" key="1">
    <citation type="submission" date="2016-07" db="EMBL/GenBank/DDBJ databases">
        <title>Pervasive Adenine N6-methylation of Active Genes in Fungi.</title>
        <authorList>
            <consortium name="DOE Joint Genome Institute"/>
            <person name="Mondo S.J."/>
            <person name="Dannebaum R.O."/>
            <person name="Kuo R.C."/>
            <person name="Labutti K."/>
            <person name="Haridas S."/>
            <person name="Kuo A."/>
            <person name="Salamov A."/>
            <person name="Ahrendt S.R."/>
            <person name="Lipzen A."/>
            <person name="Sullivan W."/>
            <person name="Andreopoulos W.B."/>
            <person name="Clum A."/>
            <person name="Lindquist E."/>
            <person name="Daum C."/>
            <person name="Ramamoorthy G.K."/>
            <person name="Gryganskyi A."/>
            <person name="Culley D."/>
            <person name="Magnuson J.K."/>
            <person name="James T.Y."/>
            <person name="O'Malley M.A."/>
            <person name="Stajich J.E."/>
            <person name="Spatafora J.W."/>
            <person name="Visel A."/>
            <person name="Grigoriev I.V."/>
        </authorList>
    </citation>
    <scope>NUCLEOTIDE SEQUENCE [LARGE SCALE GENOMIC DNA]</scope>
    <source>
        <strain evidence="10 11">CBS 129021</strain>
    </source>
</reference>
<dbReference type="SMART" id="SM00737">
    <property type="entry name" value="ML"/>
    <property type="match status" value="1"/>
</dbReference>
<dbReference type="InterPro" id="IPR003172">
    <property type="entry name" value="ML_dom"/>
</dbReference>
<dbReference type="InterPro" id="IPR014756">
    <property type="entry name" value="Ig_E-set"/>
</dbReference>
<dbReference type="Proteomes" id="UP000193689">
    <property type="component" value="Unassembled WGS sequence"/>
</dbReference>
<dbReference type="SUPFAM" id="SSF81296">
    <property type="entry name" value="E set domains"/>
    <property type="match status" value="1"/>
</dbReference>